<proteinExistence type="predicted"/>
<evidence type="ECO:0000256" key="1">
    <source>
        <dbReference type="SAM" id="SignalP"/>
    </source>
</evidence>
<accession>A0A0G0MQ55</accession>
<reference evidence="2 3" key="1">
    <citation type="journal article" date="2015" name="Nature">
        <title>rRNA introns, odd ribosomes, and small enigmatic genomes across a large radiation of phyla.</title>
        <authorList>
            <person name="Brown C.T."/>
            <person name="Hug L.A."/>
            <person name="Thomas B.C."/>
            <person name="Sharon I."/>
            <person name="Castelle C.J."/>
            <person name="Singh A."/>
            <person name="Wilkins M.J."/>
            <person name="Williams K.H."/>
            <person name="Banfield J.F."/>
        </authorList>
    </citation>
    <scope>NUCLEOTIDE SEQUENCE [LARGE SCALE GENOMIC DNA]</scope>
    <source>
        <strain evidence="3">GW2011_GWA1_39_13</strain>
    </source>
</reference>
<dbReference type="EMBL" id="LBWF01000001">
    <property type="protein sequence ID" value="KKR02581.1"/>
    <property type="molecule type" value="Genomic_DNA"/>
</dbReference>
<comment type="caution">
    <text evidence="2">The sequence shown here is derived from an EMBL/GenBank/DDBJ whole genome shotgun (WGS) entry which is preliminary data.</text>
</comment>
<evidence type="ECO:0000313" key="3">
    <source>
        <dbReference type="Proteomes" id="UP000034845"/>
    </source>
</evidence>
<feature type="chain" id="PRO_5002533634" description="3D domain-containing protein" evidence="1">
    <location>
        <begin position="25"/>
        <end position="180"/>
    </location>
</feature>
<feature type="signal peptide" evidence="1">
    <location>
        <begin position="1"/>
        <end position="24"/>
    </location>
</feature>
<keyword evidence="1" id="KW-0732">Signal</keyword>
<gene>
    <name evidence="2" type="ORF">UT29_C0001G0061</name>
</gene>
<organism evidence="2 3">
    <name type="scientific">Yanofskybacteria sp. (strain GW2011_GWA1_39_13)</name>
    <dbReference type="NCBI Taxonomy" id="1619019"/>
    <lineage>
        <taxon>Bacteria</taxon>
        <taxon>Candidatus Yanofskyibacteriota</taxon>
    </lineage>
</organism>
<dbReference type="CDD" id="cd22784">
    <property type="entry name" value="DPBB_MltA_YuiC-like"/>
    <property type="match status" value="1"/>
</dbReference>
<evidence type="ECO:0008006" key="4">
    <source>
        <dbReference type="Google" id="ProtNLM"/>
    </source>
</evidence>
<protein>
    <recommendedName>
        <fullName evidence="4">3D domain-containing protein</fullName>
    </recommendedName>
</protein>
<dbReference type="Proteomes" id="UP000034845">
    <property type="component" value="Unassembled WGS sequence"/>
</dbReference>
<dbReference type="AlphaFoldDB" id="A0A0G0MQ55"/>
<sequence>MIKKLTLSVVLLTIFILSQNTANAGYFSDNSHIDDNMGFLKNTMNKNTSTEDVQEPVIAPAPKAKIAKIASKINPVATLTVQASAYTSTPDQTDSSPFITANGEHVYWGGVAANIIDASGRNIPFGTRIMIPKLFGDQIFTVNDRMNRRYKNNVDLWFHNITDAREFGRRTIEIVIIAKN</sequence>
<evidence type="ECO:0000313" key="2">
    <source>
        <dbReference type="EMBL" id="KKR02581.1"/>
    </source>
</evidence>
<name>A0A0G0MQ55_YANXG</name>